<evidence type="ECO:0000256" key="6">
    <source>
        <dbReference type="ARBA" id="ARBA00022683"/>
    </source>
</evidence>
<feature type="transmembrane region" description="Helical" evidence="12">
    <location>
        <begin position="253"/>
        <end position="276"/>
    </location>
</feature>
<keyword evidence="3" id="KW-1003">Cell membrane</keyword>
<evidence type="ECO:0000259" key="13">
    <source>
        <dbReference type="PROSITE" id="PS51093"/>
    </source>
</evidence>
<reference evidence="16 17" key="1">
    <citation type="journal article" date="2016" name="Front. Microbiol.">
        <title>Comprehensive Phylogenetic Analysis of Bovine Non-aureus Staphylococci Species Based on Whole-Genome Sequencing.</title>
        <authorList>
            <person name="Naushad S."/>
            <person name="Barkema H.W."/>
            <person name="Luby C."/>
            <person name="Condas L.A."/>
            <person name="Nobrega D.B."/>
            <person name="Carson D.A."/>
            <person name="De Buck J."/>
        </authorList>
    </citation>
    <scope>NUCLEOTIDE SEQUENCE [LARGE SCALE GENOMIC DNA]</scope>
    <source>
        <strain evidence="16 17">SNUC 1388</strain>
    </source>
</reference>
<comment type="subcellular location">
    <subcellularLocation>
        <location evidence="1">Cell membrane</location>
        <topology evidence="1">Multi-pass membrane protein</topology>
    </subcellularLocation>
</comment>
<keyword evidence="6" id="KW-0598">Phosphotransferase system</keyword>
<evidence type="ECO:0000256" key="2">
    <source>
        <dbReference type="ARBA" id="ARBA00022448"/>
    </source>
</evidence>
<protein>
    <submittedName>
        <fullName evidence="16">PTS beta-glucoside transporter subunit IIABC</fullName>
    </submittedName>
</protein>
<dbReference type="InterPro" id="IPR013013">
    <property type="entry name" value="PTS_EIIC_1"/>
</dbReference>
<feature type="domain" description="PTS EIIB type-1" evidence="14">
    <location>
        <begin position="4"/>
        <end position="86"/>
    </location>
</feature>
<evidence type="ECO:0000256" key="11">
    <source>
        <dbReference type="PROSITE-ProRule" id="PRU00421"/>
    </source>
</evidence>
<feature type="transmembrane region" description="Helical" evidence="12">
    <location>
        <begin position="312"/>
        <end position="331"/>
    </location>
</feature>
<keyword evidence="4" id="KW-0762">Sugar transport</keyword>
<evidence type="ECO:0000313" key="17">
    <source>
        <dbReference type="Proteomes" id="UP000283576"/>
    </source>
</evidence>
<comment type="caution">
    <text evidence="16">The sequence shown here is derived from an EMBL/GenBank/DDBJ whole genome shotgun (WGS) entry which is preliminary data.</text>
</comment>
<evidence type="ECO:0000259" key="14">
    <source>
        <dbReference type="PROSITE" id="PS51098"/>
    </source>
</evidence>
<feature type="domain" description="PTS EIIA type-1" evidence="13">
    <location>
        <begin position="519"/>
        <end position="623"/>
    </location>
</feature>
<dbReference type="InterPro" id="IPR036878">
    <property type="entry name" value="Glu_permease_IIB"/>
</dbReference>
<organism evidence="16 17">
    <name type="scientific">Staphylococcus gallinarum</name>
    <dbReference type="NCBI Taxonomy" id="1293"/>
    <lineage>
        <taxon>Bacteria</taxon>
        <taxon>Bacillati</taxon>
        <taxon>Bacillota</taxon>
        <taxon>Bacilli</taxon>
        <taxon>Bacillales</taxon>
        <taxon>Staphylococcaceae</taxon>
        <taxon>Staphylococcus</taxon>
    </lineage>
</organism>
<dbReference type="Proteomes" id="UP000283576">
    <property type="component" value="Unassembled WGS sequence"/>
</dbReference>
<evidence type="ECO:0000313" key="16">
    <source>
        <dbReference type="EMBL" id="RIL43817.1"/>
    </source>
</evidence>
<dbReference type="InterPro" id="IPR001127">
    <property type="entry name" value="PTS_EIIA_1_perm"/>
</dbReference>
<keyword evidence="5" id="KW-0808">Transferase</keyword>
<dbReference type="Gene3D" id="2.70.70.10">
    <property type="entry name" value="Glucose Permease (Domain IIA)"/>
    <property type="match status" value="1"/>
</dbReference>
<dbReference type="GO" id="GO:0016301">
    <property type="term" value="F:kinase activity"/>
    <property type="evidence" value="ECO:0007669"/>
    <property type="project" value="UniProtKB-KW"/>
</dbReference>
<evidence type="ECO:0000256" key="4">
    <source>
        <dbReference type="ARBA" id="ARBA00022597"/>
    </source>
</evidence>
<feature type="transmembrane region" description="Helical" evidence="12">
    <location>
        <begin position="370"/>
        <end position="389"/>
    </location>
</feature>
<dbReference type="GO" id="GO:0009401">
    <property type="term" value="P:phosphoenolpyruvate-dependent sugar phosphotransferase system"/>
    <property type="evidence" value="ECO:0007669"/>
    <property type="project" value="UniProtKB-KW"/>
</dbReference>
<dbReference type="PANTHER" id="PTHR30175">
    <property type="entry name" value="PHOSPHOTRANSFERASE SYSTEM TRANSPORT PROTEIN"/>
    <property type="match status" value="1"/>
</dbReference>
<dbReference type="Pfam" id="PF02378">
    <property type="entry name" value="PTS_EIIC"/>
    <property type="match status" value="1"/>
</dbReference>
<feature type="transmembrane region" description="Helical" evidence="12">
    <location>
        <begin position="175"/>
        <end position="196"/>
    </location>
</feature>
<dbReference type="InterPro" id="IPR003352">
    <property type="entry name" value="PTS_EIIC"/>
</dbReference>
<evidence type="ECO:0000256" key="1">
    <source>
        <dbReference type="ARBA" id="ARBA00004651"/>
    </source>
</evidence>
<dbReference type="PANTHER" id="PTHR30175:SF1">
    <property type="entry name" value="PTS SYSTEM ARBUTIN-, CELLOBIOSE-, AND SALICIN-SPECIFIC EIIBC COMPONENT-RELATED"/>
    <property type="match status" value="1"/>
</dbReference>
<dbReference type="NCBIfam" id="TIGR01995">
    <property type="entry name" value="PTS-II-ABC-beta"/>
    <property type="match status" value="1"/>
</dbReference>
<dbReference type="RefSeq" id="WP_107527322.1">
    <property type="nucleotide sequence ID" value="NZ_JAIBNU010000003.1"/>
</dbReference>
<name>A0A418HQ67_STAGA</name>
<dbReference type="PROSITE" id="PS51093">
    <property type="entry name" value="PTS_EIIA_TYPE_1"/>
    <property type="match status" value="1"/>
</dbReference>
<dbReference type="InterPro" id="IPR050558">
    <property type="entry name" value="PTS_Sugar-Specific_Components"/>
</dbReference>
<dbReference type="SUPFAM" id="SSF55604">
    <property type="entry name" value="Glucose permease domain IIB"/>
    <property type="match status" value="1"/>
</dbReference>
<feature type="domain" description="PTS EIIC type-1" evidence="15">
    <location>
        <begin position="104"/>
        <end position="474"/>
    </location>
</feature>
<dbReference type="InterPro" id="IPR011297">
    <property type="entry name" value="PTS_IIABC_b_glu"/>
</dbReference>
<keyword evidence="8" id="KW-0418">Kinase</keyword>
<evidence type="ECO:0000256" key="8">
    <source>
        <dbReference type="ARBA" id="ARBA00022777"/>
    </source>
</evidence>
<evidence type="ECO:0000256" key="12">
    <source>
        <dbReference type="SAM" id="Phobius"/>
    </source>
</evidence>
<dbReference type="GO" id="GO:0008982">
    <property type="term" value="F:protein-N(PI)-phosphohistidine-sugar phosphotransferase activity"/>
    <property type="evidence" value="ECO:0007669"/>
    <property type="project" value="InterPro"/>
</dbReference>
<evidence type="ECO:0000256" key="7">
    <source>
        <dbReference type="ARBA" id="ARBA00022692"/>
    </source>
</evidence>
<feature type="active site" description="Phosphocysteine intermediate; for EIIB activity" evidence="11">
    <location>
        <position position="26"/>
    </location>
</feature>
<feature type="transmembrane region" description="Helical" evidence="12">
    <location>
        <begin position="441"/>
        <end position="462"/>
    </location>
</feature>
<dbReference type="FunFam" id="2.70.70.10:FF:000001">
    <property type="entry name" value="PTS system glucose-specific IIA component"/>
    <property type="match status" value="1"/>
</dbReference>
<dbReference type="InterPro" id="IPR001996">
    <property type="entry name" value="PTS_IIB_1"/>
</dbReference>
<keyword evidence="10 12" id="KW-0472">Membrane</keyword>
<dbReference type="Pfam" id="PF00358">
    <property type="entry name" value="PTS_EIIA_1"/>
    <property type="match status" value="1"/>
</dbReference>
<sequence length="649" mass="69950">MKYESLAQTIVDNVGGKDNILSLTHCITRLRFKLKDESKANTDFLKSHDDIVTVMKSGGQYQVVIGNHVPEVYEAVSHVANIQDEESESQQQASSGSVLSRFIDLVSGIFQPLLGVLAAAGMIKGFSALFLALGWVTEKSGTYQVLFAIGDALFYFFPIFLGLTAAKKFHANPFLGMAIGASLVYPTLVSAMELGAKGATTLFSGSIFEVQSSLTFAGLPIISMTYTQSVIPIIFAVFFAAKLEKKLKVIIPDVIKTFFVPFFTLLIIVPVTFLVIGPVSSWLANWIGSGALAIYSLSPVLAGILLGAFWQIFVIFGLHWGLVAIMINNVSTTGFDIINPLIFAASFAQTGIVFGIFLKTKNKKLKSISLPAAISGIFGVTEPAIYGITLPRKKMFIYSCIVAGIFGGLIGFAGTKLYFMGGLGIFGYTTFIGKAGLDSSVWIAVLATVLALIVGLIVGYIVHSDKNEQEQEVSDSKDSKTKDVTSPINGETELQHIVKDDFVKAPLSGDMIKLEQVNDPVFSSLAMGKGIAIKPTSNTIIAPFDATVESLFPTGHAIGLKSKHGTELLIHIGIDTVKLDGQGFKALVNQGDTVVAGQPLIEFDSQIIQKQNFDDTVMIVVTNSNITKDVIIESKAHFNKQDDLFAIIY</sequence>
<keyword evidence="2" id="KW-0813">Transport</keyword>
<keyword evidence="7 12" id="KW-0812">Transmembrane</keyword>
<gene>
    <name evidence="16" type="ORF">BUZ01_04105</name>
</gene>
<dbReference type="Gene3D" id="3.30.1360.60">
    <property type="entry name" value="Glucose permease domain IIB"/>
    <property type="match status" value="1"/>
</dbReference>
<keyword evidence="9 12" id="KW-1133">Transmembrane helix</keyword>
<dbReference type="PROSITE" id="PS01035">
    <property type="entry name" value="PTS_EIIB_TYPE_1_CYS"/>
    <property type="match status" value="1"/>
</dbReference>
<evidence type="ECO:0000256" key="9">
    <source>
        <dbReference type="ARBA" id="ARBA00022989"/>
    </source>
</evidence>
<dbReference type="SUPFAM" id="SSF51261">
    <property type="entry name" value="Duplicated hybrid motif"/>
    <property type="match status" value="1"/>
</dbReference>
<evidence type="ECO:0000256" key="5">
    <source>
        <dbReference type="ARBA" id="ARBA00022679"/>
    </source>
</evidence>
<evidence type="ECO:0000256" key="10">
    <source>
        <dbReference type="ARBA" id="ARBA00023136"/>
    </source>
</evidence>
<dbReference type="NCBIfam" id="TIGR00830">
    <property type="entry name" value="PTBA"/>
    <property type="match status" value="1"/>
</dbReference>
<proteinExistence type="predicted"/>
<dbReference type="CDD" id="cd00212">
    <property type="entry name" value="PTS_IIB_glc"/>
    <property type="match status" value="1"/>
</dbReference>
<accession>A0A418HQ67</accession>
<feature type="transmembrane region" description="Helical" evidence="12">
    <location>
        <begin position="337"/>
        <end position="358"/>
    </location>
</feature>
<dbReference type="InterPro" id="IPR011055">
    <property type="entry name" value="Dup_hybrid_motif"/>
</dbReference>
<dbReference type="PROSITE" id="PS00371">
    <property type="entry name" value="PTS_EIIA_TYPE_1_HIS"/>
    <property type="match status" value="1"/>
</dbReference>
<dbReference type="InterPro" id="IPR018113">
    <property type="entry name" value="PTrfase_EIIB_Cys"/>
</dbReference>
<dbReference type="GO" id="GO:0090589">
    <property type="term" value="F:protein-phosphocysteine-trehalose phosphotransferase system transporter activity"/>
    <property type="evidence" value="ECO:0007669"/>
    <property type="project" value="TreeGrafter"/>
</dbReference>
<dbReference type="GO" id="GO:0005886">
    <property type="term" value="C:plasma membrane"/>
    <property type="evidence" value="ECO:0007669"/>
    <property type="project" value="UniProtKB-SubCell"/>
</dbReference>
<dbReference type="GO" id="GO:0015771">
    <property type="term" value="P:trehalose transport"/>
    <property type="evidence" value="ECO:0007669"/>
    <property type="project" value="TreeGrafter"/>
</dbReference>
<dbReference type="PROSITE" id="PS51103">
    <property type="entry name" value="PTS_EIIC_TYPE_1"/>
    <property type="match status" value="1"/>
</dbReference>
<dbReference type="AlphaFoldDB" id="A0A418HQ67"/>
<dbReference type="FunFam" id="3.30.1360.60:FF:000001">
    <property type="entry name" value="PTS system glucose-specific IIBC component PtsG"/>
    <property type="match status" value="1"/>
</dbReference>
<feature type="transmembrane region" description="Helical" evidence="12">
    <location>
        <begin position="142"/>
        <end position="163"/>
    </location>
</feature>
<dbReference type="EMBL" id="QXRZ01000002">
    <property type="protein sequence ID" value="RIL43817.1"/>
    <property type="molecule type" value="Genomic_DNA"/>
</dbReference>
<feature type="transmembrane region" description="Helical" evidence="12">
    <location>
        <begin position="113"/>
        <end position="136"/>
    </location>
</feature>
<dbReference type="PROSITE" id="PS51098">
    <property type="entry name" value="PTS_EIIB_TYPE_1"/>
    <property type="match status" value="1"/>
</dbReference>
<evidence type="ECO:0000259" key="15">
    <source>
        <dbReference type="PROSITE" id="PS51103"/>
    </source>
</evidence>
<dbReference type="Pfam" id="PF00367">
    <property type="entry name" value="PTS_EIIB"/>
    <property type="match status" value="1"/>
</dbReference>
<feature type="transmembrane region" description="Helical" evidence="12">
    <location>
        <begin position="216"/>
        <end position="241"/>
    </location>
</feature>
<evidence type="ECO:0000256" key="3">
    <source>
        <dbReference type="ARBA" id="ARBA00022475"/>
    </source>
</evidence>